<proteinExistence type="predicted"/>
<evidence type="ECO:0000256" key="5">
    <source>
        <dbReference type="SAM" id="Phobius"/>
    </source>
</evidence>
<gene>
    <name evidence="7" type="ORF">DAT561_1109</name>
</gene>
<dbReference type="GO" id="GO:0016020">
    <property type="term" value="C:membrane"/>
    <property type="evidence" value="ECO:0007669"/>
    <property type="project" value="UniProtKB-SubCell"/>
</dbReference>
<reference evidence="7 8" key="1">
    <citation type="submission" date="2018-01" db="EMBL/GenBank/DDBJ databases">
        <title>Whole genome sequence of Melissococcus plutonius DAT561.</title>
        <authorList>
            <person name="Okumura K."/>
            <person name="Takamatsu D."/>
            <person name="Okura M."/>
        </authorList>
    </citation>
    <scope>NUCLEOTIDE SEQUENCE [LARGE SCALE GENOMIC DNA]</scope>
    <source>
        <strain evidence="7 8">DAT561</strain>
    </source>
</reference>
<feature type="transmembrane region" description="Helical" evidence="5">
    <location>
        <begin position="374"/>
        <end position="395"/>
    </location>
</feature>
<protein>
    <recommendedName>
        <fullName evidence="6">O-antigen ligase-related domain-containing protein</fullName>
    </recommendedName>
</protein>
<evidence type="ECO:0000256" key="1">
    <source>
        <dbReference type="ARBA" id="ARBA00004141"/>
    </source>
</evidence>
<feature type="transmembrane region" description="Helical" evidence="5">
    <location>
        <begin position="181"/>
        <end position="199"/>
    </location>
</feature>
<feature type="transmembrane region" description="Helical" evidence="5">
    <location>
        <begin position="126"/>
        <end position="147"/>
    </location>
</feature>
<keyword evidence="2 5" id="KW-0812">Transmembrane</keyword>
<dbReference type="Proteomes" id="UP000269226">
    <property type="component" value="Chromosome"/>
</dbReference>
<keyword evidence="3 5" id="KW-1133">Transmembrane helix</keyword>
<feature type="transmembrane region" description="Helical" evidence="5">
    <location>
        <begin position="206"/>
        <end position="223"/>
    </location>
</feature>
<sequence>MEKSKAVFSYIRSWYIIYFGIILIAKEIGPYDFLPAIINNLFVWPAALIGLIFIAYDLIQSVRYKKKIDYNIFLLLFIGVMCVTTIINRQYGLFANIKLIMNEAIYFFVIYRFGQTQTNAMLTIQRFVKILIGLWFIFVTISLGMFLTQTKYSFTLKNRFHPLRLGFLENRLFGVFSDPNFASTISLIVIIMSLYYLFAIKIKISIKVFLAINVFFQLLFILLSGSRTGMIELTIGLAFFLFIYCYTTNLMHIKNSKANFFSSLLLSLFISVTVYFLLEMLKDFIAMMYTHLIQITHKQGGKTKNVTLIRNDVSDDSANELSNGRIEMWKNAIEIFRQNWLVGIGPSRESIVAYSKKFFPTNVFARTGLTIHSFFFHTLAGTGLLGVLTFFTFMIQKAFSAIKYSLVIKNILNNIYFYFILCILAVSINAFLSAEIILVNKIGAFIFWLFLGSLTTKFKKKI</sequence>
<dbReference type="InterPro" id="IPR051533">
    <property type="entry name" value="WaaL-like"/>
</dbReference>
<dbReference type="RefSeq" id="WP_015695107.1">
    <property type="nucleotide sequence ID" value="NZ_AP018492.1"/>
</dbReference>
<name>A0A2Z5Y2W8_9ENTE</name>
<organism evidence="7 8">
    <name type="scientific">Melissococcus plutonius</name>
    <dbReference type="NCBI Taxonomy" id="33970"/>
    <lineage>
        <taxon>Bacteria</taxon>
        <taxon>Bacillati</taxon>
        <taxon>Bacillota</taxon>
        <taxon>Bacilli</taxon>
        <taxon>Lactobacillales</taxon>
        <taxon>Enterococcaceae</taxon>
        <taxon>Melissococcus</taxon>
    </lineage>
</organism>
<comment type="subcellular location">
    <subcellularLocation>
        <location evidence="1">Membrane</location>
        <topology evidence="1">Multi-pass membrane protein</topology>
    </subcellularLocation>
</comment>
<evidence type="ECO:0000256" key="4">
    <source>
        <dbReference type="ARBA" id="ARBA00023136"/>
    </source>
</evidence>
<feature type="transmembrane region" description="Helical" evidence="5">
    <location>
        <begin position="415"/>
        <end position="432"/>
    </location>
</feature>
<dbReference type="PANTHER" id="PTHR37422">
    <property type="entry name" value="TEICHURONIC ACID BIOSYNTHESIS PROTEIN TUAE"/>
    <property type="match status" value="1"/>
</dbReference>
<accession>A0A2Z5Y2W8</accession>
<evidence type="ECO:0000256" key="2">
    <source>
        <dbReference type="ARBA" id="ARBA00022692"/>
    </source>
</evidence>
<dbReference type="InterPro" id="IPR007016">
    <property type="entry name" value="O-antigen_ligase-rel_domated"/>
</dbReference>
<feature type="transmembrane region" description="Helical" evidence="5">
    <location>
        <begin position="37"/>
        <end position="56"/>
    </location>
</feature>
<dbReference type="PANTHER" id="PTHR37422:SF17">
    <property type="entry name" value="O-ANTIGEN LIGASE"/>
    <property type="match status" value="1"/>
</dbReference>
<evidence type="ECO:0000313" key="8">
    <source>
        <dbReference type="Proteomes" id="UP000269226"/>
    </source>
</evidence>
<evidence type="ECO:0000313" key="7">
    <source>
        <dbReference type="EMBL" id="BBC61217.1"/>
    </source>
</evidence>
<dbReference type="Pfam" id="PF04932">
    <property type="entry name" value="Wzy_C"/>
    <property type="match status" value="1"/>
</dbReference>
<feature type="transmembrane region" description="Helical" evidence="5">
    <location>
        <begin position="229"/>
        <end position="246"/>
    </location>
</feature>
<keyword evidence="4 5" id="KW-0472">Membrane</keyword>
<dbReference type="GeneID" id="57043654"/>
<feature type="transmembrane region" description="Helical" evidence="5">
    <location>
        <begin position="93"/>
        <end position="114"/>
    </location>
</feature>
<feature type="transmembrane region" description="Helical" evidence="5">
    <location>
        <begin position="258"/>
        <end position="278"/>
    </location>
</feature>
<feature type="transmembrane region" description="Helical" evidence="5">
    <location>
        <begin position="7"/>
        <end position="25"/>
    </location>
</feature>
<evidence type="ECO:0000256" key="3">
    <source>
        <dbReference type="ARBA" id="ARBA00022989"/>
    </source>
</evidence>
<feature type="domain" description="O-antigen ligase-related" evidence="6">
    <location>
        <begin position="214"/>
        <end position="391"/>
    </location>
</feature>
<feature type="transmembrane region" description="Helical" evidence="5">
    <location>
        <begin position="68"/>
        <end position="87"/>
    </location>
</feature>
<evidence type="ECO:0000259" key="6">
    <source>
        <dbReference type="Pfam" id="PF04932"/>
    </source>
</evidence>
<feature type="transmembrane region" description="Helical" evidence="5">
    <location>
        <begin position="438"/>
        <end position="456"/>
    </location>
</feature>
<dbReference type="AlphaFoldDB" id="A0A2Z5Y2W8"/>
<dbReference type="EMBL" id="AP018492">
    <property type="protein sequence ID" value="BBC61217.1"/>
    <property type="molecule type" value="Genomic_DNA"/>
</dbReference>